<dbReference type="CDD" id="cd23835">
    <property type="entry name" value="DRWD-N_CENP-O"/>
    <property type="match status" value="1"/>
</dbReference>
<protein>
    <recommendedName>
        <fullName evidence="4">Centromere protein O</fullName>
    </recommendedName>
</protein>
<name>A7SWG8_NEMVE</name>
<dbReference type="PANTHER" id="PTHR14582:SF1">
    <property type="entry name" value="CENTROMERE PROTEIN O"/>
    <property type="match status" value="1"/>
</dbReference>
<dbReference type="InterPro" id="IPR018464">
    <property type="entry name" value="CENP-O"/>
</dbReference>
<reference evidence="9 10" key="1">
    <citation type="journal article" date="2007" name="Science">
        <title>Sea anemone genome reveals ancestral eumetazoan gene repertoire and genomic organization.</title>
        <authorList>
            <person name="Putnam N.H."/>
            <person name="Srivastava M."/>
            <person name="Hellsten U."/>
            <person name="Dirks B."/>
            <person name="Chapman J."/>
            <person name="Salamov A."/>
            <person name="Terry A."/>
            <person name="Shapiro H."/>
            <person name="Lindquist E."/>
            <person name="Kapitonov V.V."/>
            <person name="Jurka J."/>
            <person name="Genikhovich G."/>
            <person name="Grigoriev I.V."/>
            <person name="Lucas S.M."/>
            <person name="Steele R.E."/>
            <person name="Finnerty J.R."/>
            <person name="Technau U."/>
            <person name="Martindale M.Q."/>
            <person name="Rokhsar D.S."/>
        </authorList>
    </citation>
    <scope>NUCLEOTIDE SEQUENCE [LARGE SCALE GENOMIC DNA]</scope>
    <source>
        <strain evidence="10">CH2 X CH6</strain>
    </source>
</reference>
<keyword evidence="7" id="KW-0137">Centromere</keyword>
<dbReference type="GO" id="GO:0031511">
    <property type="term" value="C:Mis6-Sim4 complex"/>
    <property type="evidence" value="ECO:0000318"/>
    <property type="project" value="GO_Central"/>
</dbReference>
<evidence type="ECO:0000256" key="3">
    <source>
        <dbReference type="ARBA" id="ARBA00007321"/>
    </source>
</evidence>
<evidence type="ECO:0000256" key="4">
    <source>
        <dbReference type="ARBA" id="ARBA00016395"/>
    </source>
</evidence>
<evidence type="ECO:0000313" key="10">
    <source>
        <dbReference type="Proteomes" id="UP000001593"/>
    </source>
</evidence>
<keyword evidence="5" id="KW-0158">Chromosome</keyword>
<keyword evidence="8" id="KW-0175">Coiled coil</keyword>
<organism evidence="9 10">
    <name type="scientific">Nematostella vectensis</name>
    <name type="common">Starlet sea anemone</name>
    <dbReference type="NCBI Taxonomy" id="45351"/>
    <lineage>
        <taxon>Eukaryota</taxon>
        <taxon>Metazoa</taxon>
        <taxon>Cnidaria</taxon>
        <taxon>Anthozoa</taxon>
        <taxon>Hexacorallia</taxon>
        <taxon>Actiniaria</taxon>
        <taxon>Edwardsiidae</taxon>
        <taxon>Nematostella</taxon>
    </lineage>
</organism>
<proteinExistence type="inferred from homology"/>
<dbReference type="GO" id="GO:0005634">
    <property type="term" value="C:nucleus"/>
    <property type="evidence" value="ECO:0007669"/>
    <property type="project" value="UniProtKB-SubCell"/>
</dbReference>
<evidence type="ECO:0000256" key="6">
    <source>
        <dbReference type="ARBA" id="ARBA00023242"/>
    </source>
</evidence>
<feature type="coiled-coil region" evidence="8">
    <location>
        <begin position="24"/>
        <end position="71"/>
    </location>
</feature>
<evidence type="ECO:0000256" key="5">
    <source>
        <dbReference type="ARBA" id="ARBA00022454"/>
    </source>
</evidence>
<dbReference type="STRING" id="45351.A7SWG8"/>
<comment type="similarity">
    <text evidence="3">Belongs to the CENP-O/MCM21 family.</text>
</comment>
<dbReference type="PhylomeDB" id="A7SWG8"/>
<dbReference type="HOGENOM" id="CLU_1139174_0_0_1"/>
<gene>
    <name evidence="9" type="ORF">NEMVEDRAFT_v1g218550</name>
</gene>
<evidence type="ECO:0000313" key="9">
    <source>
        <dbReference type="EMBL" id="EDO31952.1"/>
    </source>
</evidence>
<evidence type="ECO:0000256" key="8">
    <source>
        <dbReference type="SAM" id="Coils"/>
    </source>
</evidence>
<evidence type="ECO:0000256" key="1">
    <source>
        <dbReference type="ARBA" id="ARBA00004123"/>
    </source>
</evidence>
<keyword evidence="6" id="KW-0539">Nucleus</keyword>
<accession>A7SWG8</accession>
<dbReference type="eggNOG" id="ENOG502RY72">
    <property type="taxonomic scope" value="Eukaryota"/>
</dbReference>
<dbReference type="Pfam" id="PF09496">
    <property type="entry name" value="CENP-O"/>
    <property type="match status" value="1"/>
</dbReference>
<sequence length="244" mass="28512">MAPKKKTKRAKPNIASEEGLLYDLERLQQREERIKKQQELETTEEQEISELKKKVQQLRKKRDKLLQQKEEGCGKVLQEYIGMTKSEGQYHEPYYVEIQANPDLKIIKHSLPYFIPLDKVAGEYLNTNIQKFFSELGIYLNALVSRREQMNLLWSEHSSKLDGDVTNSPAYDLIQFTLRISNGQEKESSISIKLCYDDFKCTLPSSVSYHVKQEEPPVQLDVEIFKTKYIHRAVRDLVPEDSNE</sequence>
<dbReference type="InParanoid" id="A7SWG8"/>
<dbReference type="AlphaFoldDB" id="A7SWG8"/>
<dbReference type="EMBL" id="DS469859">
    <property type="protein sequence ID" value="EDO31952.1"/>
    <property type="molecule type" value="Genomic_DNA"/>
</dbReference>
<keyword evidence="10" id="KW-1185">Reference proteome</keyword>
<evidence type="ECO:0000256" key="2">
    <source>
        <dbReference type="ARBA" id="ARBA00004584"/>
    </source>
</evidence>
<dbReference type="Proteomes" id="UP000001593">
    <property type="component" value="Unassembled WGS sequence"/>
</dbReference>
<dbReference type="PANTHER" id="PTHR14582">
    <property type="entry name" value="INNER KINETOCHORE SUBUNIT MAL2"/>
    <property type="match status" value="1"/>
</dbReference>
<comment type="subcellular location">
    <subcellularLocation>
        <location evidence="2">Chromosome</location>
        <location evidence="2">Centromere</location>
    </subcellularLocation>
    <subcellularLocation>
        <location evidence="1">Nucleus</location>
    </subcellularLocation>
</comment>
<evidence type="ECO:0000256" key="7">
    <source>
        <dbReference type="ARBA" id="ARBA00023328"/>
    </source>
</evidence>